<reference evidence="1" key="1">
    <citation type="submission" date="2021-01" db="EMBL/GenBank/DDBJ databases">
        <authorList>
            <person name="Kaushik A."/>
        </authorList>
    </citation>
    <scope>NUCLEOTIDE SEQUENCE</scope>
    <source>
        <strain evidence="1">AG3-T5</strain>
    </source>
</reference>
<evidence type="ECO:0000313" key="2">
    <source>
        <dbReference type="Proteomes" id="UP000663841"/>
    </source>
</evidence>
<gene>
    <name evidence="1" type="ORF">RDB_LOCUS116715</name>
</gene>
<comment type="caution">
    <text evidence="1">The sequence shown here is derived from an EMBL/GenBank/DDBJ whole genome shotgun (WGS) entry which is preliminary data.</text>
</comment>
<protein>
    <recommendedName>
        <fullName evidence="3">F-box domain-containing protein</fullName>
    </recommendedName>
</protein>
<name>A0A8H3GFG8_9AGAM</name>
<organism evidence="1 2">
    <name type="scientific">Rhizoctonia solani</name>
    <dbReference type="NCBI Taxonomy" id="456999"/>
    <lineage>
        <taxon>Eukaryota</taxon>
        <taxon>Fungi</taxon>
        <taxon>Dikarya</taxon>
        <taxon>Basidiomycota</taxon>
        <taxon>Agaricomycotina</taxon>
        <taxon>Agaricomycetes</taxon>
        <taxon>Cantharellales</taxon>
        <taxon>Ceratobasidiaceae</taxon>
        <taxon>Rhizoctonia</taxon>
    </lineage>
</organism>
<sequence length="583" mass="65276">MKTDSINDSQNSSAVVRAWEESTQLLSNALSSYLDSCTLLENHTQRSNADAMEIAPLINFPSLDSLHAKFSSDLTRASFTLARMRNALSSRFNTLPKELISEIFLNVVYSPAPTDNPNPSMLNSLETIFTRIGNLLSVCSLWKDIGLSLGALWYFLPLAGSELARPTRQTASLSLQRSSVPQYDNNLCLAAILPSRYNAISFPSPNGRAPRFSAINIQTRTITGAVNLLSSVIQSQAPEVLSELSIYHYHINSERYVNRPRHFLTDSLPDPQKQRLIDLIGSLSVLRIRKVNMRWDEITFSNRLVRFHLEAVSLGGYFQLTRLLQTLQSASELRELKFGTVFAFPEPSGLSPARIAFSKLRSLYLENLDFGVLQVIIDSVAPGSHHRTLYLTSQAAYVHMPAVEAELIGFQRLAGLLKRSQVNTLLLDGYHRELWISGSFLRIILESLPSLVAFQSVNSSLTEEHLQALERPKPQNDSSERLPLPFPSLTELSLVNTSIGSMDALKLVVESHRIQSVVLSSKVTAVDNNIGNNTKKRGPSHYYTFSDDNHIVQWLKGSVPQFNLVDDTWGAKHDFRRGVWPLW</sequence>
<proteinExistence type="predicted"/>
<evidence type="ECO:0000313" key="1">
    <source>
        <dbReference type="EMBL" id="CAE6447333.1"/>
    </source>
</evidence>
<evidence type="ECO:0008006" key="3">
    <source>
        <dbReference type="Google" id="ProtNLM"/>
    </source>
</evidence>
<dbReference type="EMBL" id="CAJMWW010000120">
    <property type="protein sequence ID" value="CAE6447333.1"/>
    <property type="molecule type" value="Genomic_DNA"/>
</dbReference>
<accession>A0A8H3GFG8</accession>
<dbReference type="AlphaFoldDB" id="A0A8H3GFG8"/>
<dbReference type="Proteomes" id="UP000663841">
    <property type="component" value="Unassembled WGS sequence"/>
</dbReference>